<dbReference type="Gene3D" id="2.40.40.10">
    <property type="entry name" value="RlpA-like domain"/>
    <property type="match status" value="1"/>
</dbReference>
<feature type="domain" description="Barwin" evidence="3">
    <location>
        <begin position="68"/>
        <end position="117"/>
    </location>
</feature>
<accession>A0A854Q2G1</accession>
<dbReference type="EMBL" id="AMKT01000101">
    <property type="protein sequence ID" value="OXG10727.1"/>
    <property type="molecule type" value="Genomic_DNA"/>
</dbReference>
<dbReference type="GO" id="GO:0050832">
    <property type="term" value="P:defense response to fungus"/>
    <property type="evidence" value="ECO:0007669"/>
    <property type="project" value="InterPro"/>
</dbReference>
<dbReference type="Pfam" id="PF00967">
    <property type="entry name" value="Barwin"/>
    <property type="match status" value="1"/>
</dbReference>
<dbReference type="GO" id="GO:0042742">
    <property type="term" value="P:defense response to bacterium"/>
    <property type="evidence" value="ECO:0007669"/>
    <property type="project" value="InterPro"/>
</dbReference>
<keyword evidence="1 2" id="KW-0732">Signal</keyword>
<gene>
    <name evidence="4" type="ORF">C361_06761</name>
</gene>
<dbReference type="SMR" id="A0A854Q2G1"/>
<dbReference type="AlphaFoldDB" id="A0A854Q2G1"/>
<dbReference type="Proteomes" id="UP000199727">
    <property type="component" value="Unassembled WGS sequence"/>
</dbReference>
<organism evidence="4 5">
    <name type="scientific">Cryptococcus neoformans Tu259-1</name>
    <dbReference type="NCBI Taxonomy" id="1230072"/>
    <lineage>
        <taxon>Eukaryota</taxon>
        <taxon>Fungi</taxon>
        <taxon>Dikarya</taxon>
        <taxon>Basidiomycota</taxon>
        <taxon>Agaricomycotina</taxon>
        <taxon>Tremellomycetes</taxon>
        <taxon>Tremellales</taxon>
        <taxon>Cryptococcaceae</taxon>
        <taxon>Cryptococcus</taxon>
        <taxon>Cryptococcus neoformans species complex</taxon>
    </lineage>
</organism>
<name>A0A854Q2G1_CRYNE</name>
<dbReference type="CDD" id="cd22191">
    <property type="entry name" value="DPBB_RlpA_EXP_N-like"/>
    <property type="match status" value="1"/>
</dbReference>
<feature type="chain" id="PRO_5032437092" description="Barwin domain-containing protein" evidence="2">
    <location>
        <begin position="18"/>
        <end position="138"/>
    </location>
</feature>
<evidence type="ECO:0000256" key="2">
    <source>
        <dbReference type="SAM" id="SignalP"/>
    </source>
</evidence>
<reference evidence="4 5" key="1">
    <citation type="submission" date="2017-06" db="EMBL/GenBank/DDBJ databases">
        <title>Global population genomics of the pathogenic fungus Cryptococcus neoformans var. grubii.</title>
        <authorList>
            <person name="Cuomo C."/>
            <person name="Litvintseva A."/>
            <person name="Chen Y."/>
            <person name="Young S."/>
            <person name="Zeng Q."/>
            <person name="Chapman S."/>
            <person name="Gujja S."/>
            <person name="Saif S."/>
            <person name="Birren B."/>
        </authorList>
    </citation>
    <scope>NUCLEOTIDE SEQUENCE [LARGE SCALE GENOMIC DNA]</scope>
    <source>
        <strain evidence="4 5">Tu259-1</strain>
    </source>
</reference>
<evidence type="ECO:0000313" key="5">
    <source>
        <dbReference type="Proteomes" id="UP000199727"/>
    </source>
</evidence>
<dbReference type="PANTHER" id="PTHR31836:SF25">
    <property type="entry name" value="RLPA-LIKE PROTEIN DOUBLE-PSI BETA-BARREL DOMAIN-CONTAINING PROTEIN"/>
    <property type="match status" value="1"/>
</dbReference>
<feature type="signal peptide" evidence="2">
    <location>
        <begin position="1"/>
        <end position="17"/>
    </location>
</feature>
<dbReference type="OrthoDB" id="623670at2759"/>
<comment type="caution">
    <text evidence="4">The sequence shown here is derived from an EMBL/GenBank/DDBJ whole genome shotgun (WGS) entry which is preliminary data.</text>
</comment>
<dbReference type="SUPFAM" id="SSF50685">
    <property type="entry name" value="Barwin-like endoglucanases"/>
    <property type="match status" value="1"/>
</dbReference>
<dbReference type="PANTHER" id="PTHR31836">
    <property type="match status" value="1"/>
</dbReference>
<proteinExistence type="predicted"/>
<dbReference type="InterPro" id="IPR036908">
    <property type="entry name" value="RlpA-like_sf"/>
</dbReference>
<evidence type="ECO:0000256" key="1">
    <source>
        <dbReference type="ARBA" id="ARBA00022729"/>
    </source>
</evidence>
<evidence type="ECO:0000313" key="4">
    <source>
        <dbReference type="EMBL" id="OXG10727.1"/>
    </source>
</evidence>
<dbReference type="InterPro" id="IPR051477">
    <property type="entry name" value="Expansin_CellWall"/>
</dbReference>
<sequence>MFTKIFVALFAATAVLSAPVESAEKRITHTGRATFYSPSVGIGACGWQNTDEELVVALNAPQYALNADHNCGQSVRITNEQNGNQEIAKVVDLCPGCNDGDLDMSPALFGALNNNDFDQGVFPISWNFLPRDDTSSSN</sequence>
<protein>
    <recommendedName>
        <fullName evidence="3">Barwin domain-containing protein</fullName>
    </recommendedName>
</protein>
<evidence type="ECO:0000259" key="3">
    <source>
        <dbReference type="Pfam" id="PF00967"/>
    </source>
</evidence>
<dbReference type="InterPro" id="IPR001153">
    <property type="entry name" value="Barwin_dom"/>
</dbReference>